<dbReference type="PANTHER" id="PTHR17224">
    <property type="entry name" value="PEPTIDYL-TRNA HYDROLASE"/>
    <property type="match status" value="1"/>
</dbReference>
<evidence type="ECO:0000313" key="11">
    <source>
        <dbReference type="Proteomes" id="UP001291687"/>
    </source>
</evidence>
<evidence type="ECO:0000256" key="3">
    <source>
        <dbReference type="ARBA" id="ARBA00022801"/>
    </source>
</evidence>
<keyword evidence="4 7" id="KW-0694">RNA-binding</keyword>
<feature type="site" description="Stabilizes the basic form of H active site to accept a proton" evidence="7">
    <location>
        <position position="92"/>
    </location>
</feature>
<dbReference type="PROSITE" id="PS01196">
    <property type="entry name" value="PEPT_TRNA_HYDROL_2"/>
    <property type="match status" value="1"/>
</dbReference>
<evidence type="ECO:0000313" key="10">
    <source>
        <dbReference type="EMBL" id="MEA0970603.1"/>
    </source>
</evidence>
<feature type="binding site" evidence="7">
    <location>
        <position position="14"/>
    </location>
    <ligand>
        <name>tRNA</name>
        <dbReference type="ChEBI" id="CHEBI:17843"/>
    </ligand>
</feature>
<feature type="site" description="Discriminates between blocked and unblocked aminoacyl-tRNA" evidence="7">
    <location>
        <position position="9"/>
    </location>
</feature>
<organism evidence="10 11">
    <name type="scientific">Candidatus Megaera venefica</name>
    <dbReference type="NCBI Taxonomy" id="2055910"/>
    <lineage>
        <taxon>Bacteria</taxon>
        <taxon>Pseudomonadati</taxon>
        <taxon>Pseudomonadota</taxon>
        <taxon>Alphaproteobacteria</taxon>
        <taxon>Rickettsiales</taxon>
        <taxon>Rickettsiaceae</taxon>
        <taxon>Candidatus Megaera</taxon>
    </lineage>
</organism>
<evidence type="ECO:0000256" key="6">
    <source>
        <dbReference type="ARBA" id="ARBA00050038"/>
    </source>
</evidence>
<proteinExistence type="inferred from homology"/>
<feature type="binding site" evidence="7">
    <location>
        <position position="67"/>
    </location>
    <ligand>
        <name>tRNA</name>
        <dbReference type="ChEBI" id="CHEBI:17843"/>
    </ligand>
</feature>
<protein>
    <recommendedName>
        <fullName evidence="6 7">Peptidyl-tRNA hydrolase</fullName>
        <shortName evidence="7">Pth</shortName>
        <ecNumber evidence="1 7">3.1.1.29</ecNumber>
    </recommendedName>
</protein>
<dbReference type="EC" id="3.1.1.29" evidence="1 7"/>
<dbReference type="CDD" id="cd00462">
    <property type="entry name" value="PTH"/>
    <property type="match status" value="1"/>
</dbReference>
<dbReference type="InterPro" id="IPR001328">
    <property type="entry name" value="Pept_tRNA_hydro"/>
</dbReference>
<evidence type="ECO:0000256" key="2">
    <source>
        <dbReference type="ARBA" id="ARBA00022555"/>
    </source>
</evidence>
<evidence type="ECO:0000256" key="1">
    <source>
        <dbReference type="ARBA" id="ARBA00013260"/>
    </source>
</evidence>
<comment type="caution">
    <text evidence="10">The sequence shown here is derived from an EMBL/GenBank/DDBJ whole genome shotgun (WGS) entry which is preliminary data.</text>
</comment>
<gene>
    <name evidence="7" type="primary">pth</name>
    <name evidence="10" type="ORF">Megvenef_00570</name>
</gene>
<evidence type="ECO:0000256" key="5">
    <source>
        <dbReference type="ARBA" id="ARBA00038063"/>
    </source>
</evidence>
<evidence type="ECO:0000256" key="8">
    <source>
        <dbReference type="RuleBase" id="RU000673"/>
    </source>
</evidence>
<feature type="binding site" evidence="7">
    <location>
        <position position="65"/>
    </location>
    <ligand>
        <name>tRNA</name>
        <dbReference type="ChEBI" id="CHEBI:17843"/>
    </ligand>
</feature>
<name>A0ABU5NBP7_9RICK</name>
<dbReference type="RefSeq" id="WP_322776504.1">
    <property type="nucleotide sequence ID" value="NZ_JARJFB010000030.1"/>
</dbReference>
<keyword evidence="3 7" id="KW-0378">Hydrolase</keyword>
<accession>A0ABU5NBP7</accession>
<dbReference type="Gene3D" id="3.40.50.1470">
    <property type="entry name" value="Peptidyl-tRNA hydrolase"/>
    <property type="match status" value="1"/>
</dbReference>
<dbReference type="GO" id="GO:0016787">
    <property type="term" value="F:hydrolase activity"/>
    <property type="evidence" value="ECO:0007669"/>
    <property type="project" value="UniProtKB-KW"/>
</dbReference>
<dbReference type="InterPro" id="IPR036416">
    <property type="entry name" value="Pept_tRNA_hydro_sf"/>
</dbReference>
<keyword evidence="7" id="KW-0963">Cytoplasm</keyword>
<feature type="binding site" evidence="7">
    <location>
        <position position="113"/>
    </location>
    <ligand>
        <name>tRNA</name>
        <dbReference type="ChEBI" id="CHEBI:17843"/>
    </ligand>
</feature>
<dbReference type="PANTHER" id="PTHR17224:SF1">
    <property type="entry name" value="PEPTIDYL-TRNA HYDROLASE"/>
    <property type="match status" value="1"/>
</dbReference>
<keyword evidence="2 7" id="KW-0820">tRNA-binding</keyword>
<dbReference type="PROSITE" id="PS01195">
    <property type="entry name" value="PEPT_TRNA_HYDROL_1"/>
    <property type="match status" value="1"/>
</dbReference>
<dbReference type="SUPFAM" id="SSF53178">
    <property type="entry name" value="Peptidyl-tRNA hydrolase-like"/>
    <property type="match status" value="1"/>
</dbReference>
<comment type="subcellular location">
    <subcellularLocation>
        <location evidence="7">Cytoplasm</location>
    </subcellularLocation>
</comment>
<dbReference type="HAMAP" id="MF_00083">
    <property type="entry name" value="Pept_tRNA_hydro_bact"/>
    <property type="match status" value="1"/>
</dbReference>
<evidence type="ECO:0000256" key="9">
    <source>
        <dbReference type="RuleBase" id="RU004320"/>
    </source>
</evidence>
<sequence length="187" mass="20788">MFLIVGLGNPGREYMDTRHNVGFMALDALSKEYGLLFQTKSRFNSQLALGENNSESVVLCKPETYMNLSGETVQSVSAYYKISLDKIIVIHDDIDLRFGKIGYKNGGGAGGHNGLKSIDKHLGPNYHRIRIGIGRPEDPAYEISNFVLGQFSQEEELVIFKNIDLITSKMQLLILGDIEAFKKAISV</sequence>
<evidence type="ECO:0000256" key="7">
    <source>
        <dbReference type="HAMAP-Rule" id="MF_00083"/>
    </source>
</evidence>
<dbReference type="NCBIfam" id="TIGR00447">
    <property type="entry name" value="pth"/>
    <property type="match status" value="1"/>
</dbReference>
<reference evidence="10 11" key="1">
    <citation type="submission" date="2023-03" db="EMBL/GenBank/DDBJ databases">
        <title>Host association and intracellularity evolved multiple times independently in the Rickettsiales.</title>
        <authorList>
            <person name="Castelli M."/>
            <person name="Nardi T."/>
            <person name="Gammuto L."/>
            <person name="Bellinzona G."/>
            <person name="Sabaneyeva E."/>
            <person name="Potekhin A."/>
            <person name="Serra V."/>
            <person name="Petroni G."/>
            <person name="Sassera D."/>
        </authorList>
    </citation>
    <scope>NUCLEOTIDE SEQUENCE [LARGE SCALE GENOMIC DNA]</scope>
    <source>
        <strain evidence="10 11">Sr 2-6</strain>
    </source>
</reference>
<evidence type="ECO:0000256" key="4">
    <source>
        <dbReference type="ARBA" id="ARBA00022884"/>
    </source>
</evidence>
<keyword evidence="11" id="KW-1185">Reference proteome</keyword>
<dbReference type="EMBL" id="JARJFB010000030">
    <property type="protein sequence ID" value="MEA0970603.1"/>
    <property type="molecule type" value="Genomic_DNA"/>
</dbReference>
<feature type="active site" description="Proton acceptor" evidence="7">
    <location>
        <position position="19"/>
    </location>
</feature>
<comment type="catalytic activity">
    <reaction evidence="7 8">
        <text>an N-acyl-L-alpha-aminoacyl-tRNA + H2O = an N-acyl-L-amino acid + a tRNA + H(+)</text>
        <dbReference type="Rhea" id="RHEA:54448"/>
        <dbReference type="Rhea" id="RHEA-COMP:10123"/>
        <dbReference type="Rhea" id="RHEA-COMP:13883"/>
        <dbReference type="ChEBI" id="CHEBI:15377"/>
        <dbReference type="ChEBI" id="CHEBI:15378"/>
        <dbReference type="ChEBI" id="CHEBI:59874"/>
        <dbReference type="ChEBI" id="CHEBI:78442"/>
        <dbReference type="ChEBI" id="CHEBI:138191"/>
        <dbReference type="EC" id="3.1.1.29"/>
    </reaction>
</comment>
<comment type="function">
    <text evidence="7">Hydrolyzes ribosome-free peptidyl-tRNAs (with 1 or more amino acids incorporated), which drop off the ribosome during protein synthesis, or as a result of ribosome stalling.</text>
</comment>
<comment type="function">
    <text evidence="7">Catalyzes the release of premature peptidyl moieties from peptidyl-tRNA molecules trapped in stalled 50S ribosomal subunits, and thus maintains levels of free tRNAs and 50S ribosomes.</text>
</comment>
<dbReference type="InterPro" id="IPR018171">
    <property type="entry name" value="Pept_tRNA_hydro_CS"/>
</dbReference>
<comment type="subunit">
    <text evidence="7">Monomer.</text>
</comment>
<dbReference type="Proteomes" id="UP001291687">
    <property type="component" value="Unassembled WGS sequence"/>
</dbReference>
<dbReference type="Pfam" id="PF01195">
    <property type="entry name" value="Pept_tRNA_hydro"/>
    <property type="match status" value="1"/>
</dbReference>
<comment type="similarity">
    <text evidence="5 7 9">Belongs to the PTH family.</text>
</comment>